<evidence type="ECO:0000313" key="2">
    <source>
        <dbReference type="EMBL" id="TRX90472.1"/>
    </source>
</evidence>
<feature type="compositionally biased region" description="Polar residues" evidence="1">
    <location>
        <begin position="207"/>
        <end position="219"/>
    </location>
</feature>
<dbReference type="EMBL" id="VFLP01000055">
    <property type="protein sequence ID" value="TRX90472.1"/>
    <property type="molecule type" value="Genomic_DNA"/>
</dbReference>
<comment type="caution">
    <text evidence="2">The sequence shown here is derived from an EMBL/GenBank/DDBJ whole genome shotgun (WGS) entry which is preliminary data.</text>
</comment>
<gene>
    <name evidence="2" type="ORF">FHL15_008641</name>
</gene>
<feature type="region of interest" description="Disordered" evidence="1">
    <location>
        <begin position="510"/>
        <end position="542"/>
    </location>
</feature>
<feature type="region of interest" description="Disordered" evidence="1">
    <location>
        <begin position="454"/>
        <end position="493"/>
    </location>
</feature>
<dbReference type="AlphaFoldDB" id="A0A553HRA6"/>
<reference evidence="3" key="1">
    <citation type="submission" date="2019-06" db="EMBL/GenBank/DDBJ databases">
        <title>Draft genome sequence of the griseofulvin-producing fungus Xylaria cubensis strain G536.</title>
        <authorList>
            <person name="Mead M.E."/>
            <person name="Raja H.A."/>
            <person name="Steenwyk J.L."/>
            <person name="Knowles S.L."/>
            <person name="Oberlies N.H."/>
            <person name="Rokas A."/>
        </authorList>
    </citation>
    <scope>NUCLEOTIDE SEQUENCE [LARGE SCALE GENOMIC DNA]</scope>
    <source>
        <strain evidence="3">G536</strain>
    </source>
</reference>
<dbReference type="OrthoDB" id="5229017at2759"/>
<organism evidence="2 3">
    <name type="scientific">Xylaria flabelliformis</name>
    <dbReference type="NCBI Taxonomy" id="2512241"/>
    <lineage>
        <taxon>Eukaryota</taxon>
        <taxon>Fungi</taxon>
        <taxon>Dikarya</taxon>
        <taxon>Ascomycota</taxon>
        <taxon>Pezizomycotina</taxon>
        <taxon>Sordariomycetes</taxon>
        <taxon>Xylariomycetidae</taxon>
        <taxon>Xylariales</taxon>
        <taxon>Xylariaceae</taxon>
        <taxon>Xylaria</taxon>
    </lineage>
</organism>
<name>A0A553HRA6_9PEZI</name>
<proteinExistence type="predicted"/>
<feature type="region of interest" description="Disordered" evidence="1">
    <location>
        <begin position="200"/>
        <end position="228"/>
    </location>
</feature>
<sequence length="593" mass="66944">MFQRCHMTDVPRTSTEYHDVGEGSSSSAVGTAPPISECERRPFDLVQKRSGLHNLTRCGYDEEKCLNVLVRYCAHIPRNFQYKDGIQQADLELPHIPHMTTITSSIVPTERLLRWRSEHADRYRFVLSDSSPMAKRDCIDSSCVRNKKAWLIDHTLFVSTPGKGTRPMWTPNPREFHEMQWDPDYGVTGRFVEERELPIASLDRSSEASPPSTADTSRSPKSRSQRLRHSLSRISIIEKLVEKLGKQKKDPETKQRRRSWVPNFESSSLFKDQRAHCGTISVPLPEGCQIPNAIFARKFLLVDNGETLPTHMPISQMPTAESKATETIVEAATTGLLNQASPWLFRGPFTPQLGFDGGLDYQWSSQDAGIAFRRFDLEAPLLETPYFDLDCSSRGGQFPGYDTHVKSRKSSSKRRARVFDLEYAADVKTRASTRGKLDEASLCRARDEILPQSLPTSAPYASNKSLRSGNKITDISSGSTSERREKQNQNEQLFDNIEFKVQIHDFTTSRQGGLKKLRNSAKNQPTSPPDLQAGNATRTDRQETTREFLLSNIQEVCEFRADAANPRQVSHGVTGEILQPLTYNPNGQKYCSL</sequence>
<evidence type="ECO:0000256" key="1">
    <source>
        <dbReference type="SAM" id="MobiDB-lite"/>
    </source>
</evidence>
<keyword evidence="3" id="KW-1185">Reference proteome</keyword>
<dbReference type="Proteomes" id="UP000319160">
    <property type="component" value="Unassembled WGS sequence"/>
</dbReference>
<protein>
    <submittedName>
        <fullName evidence="2">Uncharacterized protein</fullName>
    </submittedName>
</protein>
<feature type="region of interest" description="Disordered" evidence="1">
    <location>
        <begin position="1"/>
        <end position="35"/>
    </location>
</feature>
<feature type="compositionally biased region" description="Polar residues" evidence="1">
    <location>
        <begin position="454"/>
        <end position="480"/>
    </location>
</feature>
<accession>A0A553HRA6</accession>
<evidence type="ECO:0000313" key="3">
    <source>
        <dbReference type="Proteomes" id="UP000319160"/>
    </source>
</evidence>